<reference evidence="1" key="1">
    <citation type="submission" date="2016-08" db="EMBL/GenBank/DDBJ databases">
        <authorList>
            <person name="Ngugi D.K."/>
            <person name="Miyake S."/>
            <person name="Stingl U."/>
        </authorList>
    </citation>
    <scope>NUCLEOTIDE SEQUENCE</scope>
    <source>
        <strain evidence="1">SCG-D08WGA-EpuloA1</strain>
    </source>
</reference>
<keyword evidence="2" id="KW-1185">Reference proteome</keyword>
<sequence>MIIESMNSAQISSSYSSNSTVNTNNVANYDVQSALQSSRSSSLPKVDSSTSTSYSSNSAYADKVEISEEGQQMSYEMKQIPEPPTEEELAQIKAEKEKAEKEKQQQIKEEKEKAEAAAKKAEAIKRELQEVDRFSEDISKMNRYSATLAYRIGAQTNLPVQEGQFNLAV</sequence>
<comment type="caution">
    <text evidence="1">The sequence shown here is derived from an EMBL/GenBank/DDBJ whole genome shotgun (WGS) entry which is preliminary data.</text>
</comment>
<evidence type="ECO:0000313" key="2">
    <source>
        <dbReference type="Proteomes" id="UP000188637"/>
    </source>
</evidence>
<dbReference type="Proteomes" id="UP000188637">
    <property type="component" value="Unassembled WGS sequence"/>
</dbReference>
<gene>
    <name evidence="1" type="ORF">AN640_01980</name>
</gene>
<name>A0ACC8XA79_9FIRM</name>
<protein>
    <submittedName>
        <fullName evidence="1">Uncharacterized protein</fullName>
    </submittedName>
</protein>
<organism evidence="1 2">
    <name type="scientific">Candidatus Epulonipiscium fishelsonii</name>
    <dbReference type="NCBI Taxonomy" id="77094"/>
    <lineage>
        <taxon>Bacteria</taxon>
        <taxon>Bacillati</taxon>
        <taxon>Bacillota</taxon>
        <taxon>Clostridia</taxon>
        <taxon>Lachnospirales</taxon>
        <taxon>Lachnospiraceae</taxon>
        <taxon>Candidatus Epulonipiscium</taxon>
    </lineage>
</organism>
<dbReference type="EMBL" id="LJHD01000271">
    <property type="protein sequence ID" value="ONI39132.1"/>
    <property type="molecule type" value="Genomic_DNA"/>
</dbReference>
<evidence type="ECO:0000313" key="1">
    <source>
        <dbReference type="EMBL" id="ONI39132.1"/>
    </source>
</evidence>
<proteinExistence type="predicted"/>
<accession>A0ACC8XA79</accession>